<keyword evidence="4" id="KW-1185">Reference proteome</keyword>
<sequence>MSFSTQQFVNKLNNLEDTQESISSAAKWLVSQYREASEVANCWKGYMLKSSINTRRKLLALYLANHVVQQAKSQQITQFQESFGKVSAEAIGSIYSTFPSDLKKKVKRVTNIWKERRIFSPDILKEIDRALEQGSSSTDNVALPPHVKAIADNYIQLDNNKHHIQAVKARFDKSVQELDPSSMVYEENYKTVSKIGQLTKDTITKSLKLREENISKLEKMLEGERKGLEQEKMLLSEVEFSLLSKNPETMRKGTDEEDVLPSYEVDENDNDDNDSEDIEASSDNDDKIKEKEESKETDNVKRTINDSSSELNDESSHDNHKRAKIGENNTSESNSEDVTSQTGTPESGNDIAANAGMTSSIQDLLSRLAN</sequence>
<evidence type="ECO:0000313" key="3">
    <source>
        <dbReference type="EMBL" id="CCD24061.1"/>
    </source>
</evidence>
<evidence type="ECO:0000259" key="2">
    <source>
        <dbReference type="PROSITE" id="PS51391"/>
    </source>
</evidence>
<dbReference type="KEGG" id="ndi:NDAI_0C04010"/>
<name>G0W8F0_NAUDC</name>
<dbReference type="GO" id="GO:0010526">
    <property type="term" value="P:transposable element silencing"/>
    <property type="evidence" value="ECO:0007669"/>
    <property type="project" value="EnsemblFungi"/>
</dbReference>
<dbReference type="AlphaFoldDB" id="G0W8F0"/>
<dbReference type="GeneID" id="11496494"/>
<dbReference type="GO" id="GO:0031124">
    <property type="term" value="P:mRNA 3'-end processing"/>
    <property type="evidence" value="ECO:0007669"/>
    <property type="project" value="EnsemblFungi"/>
</dbReference>
<dbReference type="GO" id="GO:0000785">
    <property type="term" value="C:chromatin"/>
    <property type="evidence" value="ECO:0007669"/>
    <property type="project" value="EnsemblFungi"/>
</dbReference>
<dbReference type="STRING" id="1071378.G0W8F0"/>
<feature type="compositionally biased region" description="Acidic residues" evidence="1">
    <location>
        <begin position="255"/>
        <end position="283"/>
    </location>
</feature>
<protein>
    <recommendedName>
        <fullName evidence="2">CID domain-containing protein</fullName>
    </recommendedName>
</protein>
<dbReference type="RefSeq" id="XP_003669304.1">
    <property type="nucleotide sequence ID" value="XM_003669256.1"/>
</dbReference>
<dbReference type="CDD" id="cd17003">
    <property type="entry name" value="CID_Rtt103"/>
    <property type="match status" value="1"/>
</dbReference>
<feature type="compositionally biased region" description="Basic and acidic residues" evidence="1">
    <location>
        <begin position="284"/>
        <end position="304"/>
    </location>
</feature>
<dbReference type="EMBL" id="HE580269">
    <property type="protein sequence ID" value="CCD24061.1"/>
    <property type="molecule type" value="Genomic_DNA"/>
</dbReference>
<dbReference type="InterPro" id="IPR008942">
    <property type="entry name" value="ENTH_VHS"/>
</dbReference>
<dbReference type="OrthoDB" id="10069473at2759"/>
<dbReference type="Pfam" id="PF04818">
    <property type="entry name" value="CID"/>
    <property type="match status" value="1"/>
</dbReference>
<dbReference type="InterPro" id="IPR006569">
    <property type="entry name" value="CID_dom"/>
</dbReference>
<dbReference type="Proteomes" id="UP000000689">
    <property type="component" value="Chromosome 3"/>
</dbReference>
<reference evidence="3 4" key="1">
    <citation type="journal article" date="2011" name="Proc. Natl. Acad. Sci. U.S.A.">
        <title>Evolutionary erosion of yeast sex chromosomes by mating-type switching accidents.</title>
        <authorList>
            <person name="Gordon J.L."/>
            <person name="Armisen D."/>
            <person name="Proux-Wera E."/>
            <person name="Oheigeartaigh S.S."/>
            <person name="Byrne K.P."/>
            <person name="Wolfe K.H."/>
        </authorList>
    </citation>
    <scope>NUCLEOTIDE SEQUENCE [LARGE SCALE GENOMIC DNA]</scope>
    <source>
        <strain evidence="4">ATCC 10597 / BCRC 20456 / CBS 421 / NBRC 0211 / NRRL Y-12639</strain>
    </source>
</reference>
<dbReference type="SUPFAM" id="SSF48464">
    <property type="entry name" value="ENTH/VHS domain"/>
    <property type="match status" value="1"/>
</dbReference>
<accession>G0W8F0</accession>
<dbReference type="HOGENOM" id="CLU_053395_0_0_1"/>
<dbReference type="InterPro" id="IPR047883">
    <property type="entry name" value="Rtt103-like_CID"/>
</dbReference>
<evidence type="ECO:0000256" key="1">
    <source>
        <dbReference type="SAM" id="MobiDB-lite"/>
    </source>
</evidence>
<dbReference type="PANTHER" id="PTHR12460">
    <property type="entry name" value="CYCLIN-DEPENDENT KINASE INHIBITOR-RELATED PROTEIN"/>
    <property type="match status" value="1"/>
</dbReference>
<feature type="compositionally biased region" description="Polar residues" evidence="1">
    <location>
        <begin position="327"/>
        <end position="347"/>
    </location>
</feature>
<dbReference type="OMA" id="HYELDIE"/>
<gene>
    <name evidence="3" type="primary">NDAI0C04010</name>
    <name evidence="3" type="ordered locus">NDAI_0C04010</name>
</gene>
<dbReference type="SMART" id="SM00582">
    <property type="entry name" value="RPR"/>
    <property type="match status" value="1"/>
</dbReference>
<dbReference type="Gene3D" id="1.25.40.90">
    <property type="match status" value="1"/>
</dbReference>
<dbReference type="PROSITE" id="PS51391">
    <property type="entry name" value="CID"/>
    <property type="match status" value="1"/>
</dbReference>
<proteinExistence type="predicted"/>
<dbReference type="PANTHER" id="PTHR12460:SF0">
    <property type="entry name" value="CID DOMAIN-CONTAINING PROTEIN-RELATED"/>
    <property type="match status" value="1"/>
</dbReference>
<feature type="region of interest" description="Disordered" evidence="1">
    <location>
        <begin position="246"/>
        <end position="356"/>
    </location>
</feature>
<dbReference type="eggNOG" id="KOG2669">
    <property type="taxonomic scope" value="Eukaryota"/>
</dbReference>
<dbReference type="GO" id="GO:1990269">
    <property type="term" value="F:RNA polymerase II C-terminal domain phosphoserine binding"/>
    <property type="evidence" value="ECO:0007669"/>
    <property type="project" value="EnsemblFungi"/>
</dbReference>
<feature type="domain" description="CID" evidence="2">
    <location>
        <begin position="1"/>
        <end position="135"/>
    </location>
</feature>
<evidence type="ECO:0000313" key="4">
    <source>
        <dbReference type="Proteomes" id="UP000000689"/>
    </source>
</evidence>
<organism evidence="3 4">
    <name type="scientific">Naumovozyma dairenensis (strain ATCC 10597 / BCRC 20456 / CBS 421 / NBRC 0211 / NRRL Y-12639)</name>
    <name type="common">Saccharomyces dairenensis</name>
    <dbReference type="NCBI Taxonomy" id="1071378"/>
    <lineage>
        <taxon>Eukaryota</taxon>
        <taxon>Fungi</taxon>
        <taxon>Dikarya</taxon>
        <taxon>Ascomycota</taxon>
        <taxon>Saccharomycotina</taxon>
        <taxon>Saccharomycetes</taxon>
        <taxon>Saccharomycetales</taxon>
        <taxon>Saccharomycetaceae</taxon>
        <taxon>Naumovozyma</taxon>
    </lineage>
</organism>
<dbReference type="GO" id="GO:0035861">
    <property type="term" value="C:site of double-strand break"/>
    <property type="evidence" value="ECO:0007669"/>
    <property type="project" value="EnsemblFungi"/>
</dbReference>